<dbReference type="PANTHER" id="PTHR38166">
    <property type="entry name" value="C2H2-TYPE DOMAIN-CONTAINING PROTEIN-RELATED"/>
    <property type="match status" value="1"/>
</dbReference>
<proteinExistence type="predicted"/>
<feature type="compositionally biased region" description="Low complexity" evidence="1">
    <location>
        <begin position="18"/>
        <end position="31"/>
    </location>
</feature>
<evidence type="ECO:0008006" key="4">
    <source>
        <dbReference type="Google" id="ProtNLM"/>
    </source>
</evidence>
<evidence type="ECO:0000313" key="2">
    <source>
        <dbReference type="EMBL" id="KAH7347866.1"/>
    </source>
</evidence>
<reference evidence="2" key="1">
    <citation type="journal article" date="2021" name="Nat. Commun.">
        <title>Genetic determinants of endophytism in the Arabidopsis root mycobiome.</title>
        <authorList>
            <person name="Mesny F."/>
            <person name="Miyauchi S."/>
            <person name="Thiergart T."/>
            <person name="Pickel B."/>
            <person name="Atanasova L."/>
            <person name="Karlsson M."/>
            <person name="Huettel B."/>
            <person name="Barry K.W."/>
            <person name="Haridas S."/>
            <person name="Chen C."/>
            <person name="Bauer D."/>
            <person name="Andreopoulos W."/>
            <person name="Pangilinan J."/>
            <person name="LaButti K."/>
            <person name="Riley R."/>
            <person name="Lipzen A."/>
            <person name="Clum A."/>
            <person name="Drula E."/>
            <person name="Henrissat B."/>
            <person name="Kohler A."/>
            <person name="Grigoriev I.V."/>
            <person name="Martin F.M."/>
            <person name="Hacquard S."/>
        </authorList>
    </citation>
    <scope>NUCLEOTIDE SEQUENCE</scope>
    <source>
        <strain evidence="2">MPI-CAGE-AT-0016</strain>
    </source>
</reference>
<sequence>MPREGNNSPSRRSPTPGKSSKGTSDKTSLSSTREKTASPSSRDGKQGRDRSVRPSPVAVAPIPSGLPSGVVRSHQSASRREASPVPSIARLRMNSPEASAFVQARIYQRRVELINKLMAVIAPCIDKTLSALEAACDGGGNLPGRSGTKRGSGSISSSSSSGGRSMGQKRGSGNQSHESDGENEGDQRSGGRTIKRAKTITERNQKFACPYYKRDPIKHAHTPREHLYRRHELSQFKCHRCCEHFDQEKELEDHQRMDVPCPVRERGAADPIHGFDEQQRNILKSFNKKSKLTEVERWKEVYSVLFRIPIDSPEMPSPFYEPSDAVHAETSKAIDSTEFKACMSYCRREAPKVIRQALESNLDRELSNIEERMKFKLAQLVEMSLDRLLRTYQSIKQPEDLSLMPDPNSSIVVRDIGEAPAPVSNHVLQTNMASLIHSFLPEDLDFGAVLELDNNFFPVDSFQPDQQANMCHQPFDADSGYRTCSDGSNSSDPTEALASPSYELQRSHRY</sequence>
<accession>A0A8K0WY84</accession>
<dbReference type="PANTHER" id="PTHR38166:SF1">
    <property type="entry name" value="C2H2-TYPE DOMAIN-CONTAINING PROTEIN"/>
    <property type="match status" value="1"/>
</dbReference>
<keyword evidence="3" id="KW-1185">Reference proteome</keyword>
<comment type="caution">
    <text evidence="2">The sequence shown here is derived from an EMBL/GenBank/DDBJ whole genome shotgun (WGS) entry which is preliminary data.</text>
</comment>
<dbReference type="EMBL" id="JAGPXD010000007">
    <property type="protein sequence ID" value="KAH7347866.1"/>
    <property type="molecule type" value="Genomic_DNA"/>
</dbReference>
<organism evidence="2 3">
    <name type="scientific">Plectosphaerella cucumerina</name>
    <dbReference type="NCBI Taxonomy" id="40658"/>
    <lineage>
        <taxon>Eukaryota</taxon>
        <taxon>Fungi</taxon>
        <taxon>Dikarya</taxon>
        <taxon>Ascomycota</taxon>
        <taxon>Pezizomycotina</taxon>
        <taxon>Sordariomycetes</taxon>
        <taxon>Hypocreomycetidae</taxon>
        <taxon>Glomerellales</taxon>
        <taxon>Plectosphaerellaceae</taxon>
        <taxon>Plectosphaerella</taxon>
    </lineage>
</organism>
<feature type="region of interest" description="Disordered" evidence="1">
    <location>
        <begin position="1"/>
        <end position="90"/>
    </location>
</feature>
<feature type="compositionally biased region" description="Polar residues" evidence="1">
    <location>
        <begin position="1"/>
        <end position="17"/>
    </location>
</feature>
<dbReference type="Proteomes" id="UP000813385">
    <property type="component" value="Unassembled WGS sequence"/>
</dbReference>
<name>A0A8K0WY84_9PEZI</name>
<gene>
    <name evidence="2" type="ORF">B0T11DRAFT_302994</name>
</gene>
<feature type="compositionally biased region" description="Basic and acidic residues" evidence="1">
    <location>
        <begin position="32"/>
        <end position="52"/>
    </location>
</feature>
<feature type="region of interest" description="Disordered" evidence="1">
    <location>
        <begin position="141"/>
        <end position="199"/>
    </location>
</feature>
<feature type="region of interest" description="Disordered" evidence="1">
    <location>
        <begin position="482"/>
        <end position="510"/>
    </location>
</feature>
<dbReference type="OrthoDB" id="4161727at2759"/>
<dbReference type="AlphaFoldDB" id="A0A8K0WY84"/>
<protein>
    <recommendedName>
        <fullName evidence="4">C2H2-type domain-containing protein</fullName>
    </recommendedName>
</protein>
<feature type="compositionally biased region" description="Basic and acidic residues" evidence="1">
    <location>
        <begin position="177"/>
        <end position="189"/>
    </location>
</feature>
<evidence type="ECO:0000313" key="3">
    <source>
        <dbReference type="Proteomes" id="UP000813385"/>
    </source>
</evidence>
<feature type="compositionally biased region" description="Low complexity" evidence="1">
    <location>
        <begin position="144"/>
        <end position="173"/>
    </location>
</feature>
<evidence type="ECO:0000256" key="1">
    <source>
        <dbReference type="SAM" id="MobiDB-lite"/>
    </source>
</evidence>